<evidence type="ECO:0000313" key="1">
    <source>
        <dbReference type="EMBL" id="CDN37047.1"/>
    </source>
</evidence>
<dbReference type="HOGENOM" id="CLU_2970020_0_0_9"/>
<sequence>MVSLEPFYIYAAESCYMTSEIEKALQGGEAGMLFLYIGRYHARNNLIYAFKLRNVPSK</sequence>
<dbReference type="EMBL" id="HG810017">
    <property type="protein sequence ID" value="CDN37047.1"/>
    <property type="molecule type" value="Genomic_DNA"/>
</dbReference>
<proteinExistence type="predicted"/>
<name>W8YCL7_BACTU</name>
<organism evidence="2">
    <name type="scientific">Bacillus thuringiensis DB27</name>
    <dbReference type="NCBI Taxonomy" id="1431339"/>
    <lineage>
        <taxon>Bacteria</taxon>
        <taxon>Bacillati</taxon>
        <taxon>Bacillota</taxon>
        <taxon>Bacilli</taxon>
        <taxon>Bacillales</taxon>
        <taxon>Bacillaceae</taxon>
        <taxon>Bacillus</taxon>
        <taxon>Bacillus cereus group</taxon>
    </lineage>
</organism>
<gene>
    <name evidence="1" type="ORF">BTDB27_003389</name>
    <name evidence="2" type="ORF">BTDB27_005621</name>
</gene>
<accession>W8YCL7</accession>
<dbReference type="AlphaFoldDB" id="W8YCL7"/>
<dbReference type="EMBL" id="HG810022">
    <property type="protein sequence ID" value="CDN39279.1"/>
    <property type="molecule type" value="Genomic_DNA"/>
</dbReference>
<dbReference type="Proteomes" id="UP000030682">
    <property type="component" value="Unassembled WGS sequence"/>
</dbReference>
<reference evidence="2" key="1">
    <citation type="submission" date="2014-01" db="EMBL/GenBank/DDBJ databases">
        <title>Draft genome sequence of highly nematicidal Bacillus thuringiensis DB27.</title>
        <authorList>
            <person name="Iatsenko I."/>
            <person name="Pickard D."/>
            <person name="Corton C."/>
            <person name="Dougan G."/>
            <person name="Sommer R.J."/>
        </authorList>
    </citation>
    <scope>NUCLEOTIDE SEQUENCE [LARGE SCALE GENOMIC DNA]</scope>
    <source>
        <strain evidence="2">DB27</strain>
    </source>
</reference>
<protein>
    <submittedName>
        <fullName evidence="2">Uncharacterized protein</fullName>
    </submittedName>
</protein>
<reference evidence="2" key="2">
    <citation type="submission" date="2014-01" db="EMBL/GenBank/DDBJ databases">
        <authorList>
            <person name="Aslett M."/>
        </authorList>
    </citation>
    <scope>NUCLEOTIDE SEQUENCE [LARGE SCALE GENOMIC DNA]</scope>
    <source>
        <strain evidence="2">DB27</strain>
    </source>
</reference>
<evidence type="ECO:0000313" key="2">
    <source>
        <dbReference type="EMBL" id="CDN39279.1"/>
    </source>
</evidence>